<dbReference type="Gene3D" id="3.30.2350.10">
    <property type="entry name" value="Pseudouridine synthase"/>
    <property type="match status" value="1"/>
</dbReference>
<evidence type="ECO:0000259" key="2">
    <source>
        <dbReference type="Pfam" id="PF00849"/>
    </source>
</evidence>
<feature type="compositionally biased region" description="Basic and acidic residues" evidence="1">
    <location>
        <begin position="1"/>
        <end position="10"/>
    </location>
</feature>
<feature type="region of interest" description="Disordered" evidence="1">
    <location>
        <begin position="1"/>
        <end position="23"/>
    </location>
</feature>
<dbReference type="InterPro" id="IPR020103">
    <property type="entry name" value="PsdUridine_synth_cat_dom_sf"/>
</dbReference>
<name>A0A812JLR8_9DINO</name>
<feature type="domain" description="Pseudouridine synthase RsuA/RluA-like" evidence="2">
    <location>
        <begin position="17"/>
        <end position="62"/>
    </location>
</feature>
<dbReference type="AlphaFoldDB" id="A0A812JLR8"/>
<dbReference type="EMBL" id="CAJNJA010006342">
    <property type="protein sequence ID" value="CAE7209010.1"/>
    <property type="molecule type" value="Genomic_DNA"/>
</dbReference>
<gene>
    <name evidence="3" type="primary">rluD</name>
    <name evidence="3" type="ORF">SNEC2469_LOCUS1991</name>
</gene>
<dbReference type="OrthoDB" id="449024at2759"/>
<dbReference type="GO" id="GO:0001522">
    <property type="term" value="P:pseudouridine synthesis"/>
    <property type="evidence" value="ECO:0007669"/>
    <property type="project" value="InterPro"/>
</dbReference>
<sequence>MLPEAPKARIDVAPSPSQRRSISDIGRPATTHLRTLAHFRDALLATGIRIATGRRHQIRAHLRFRGHPSVADARYACRNVCFLLTDPAT</sequence>
<evidence type="ECO:0000313" key="3">
    <source>
        <dbReference type="EMBL" id="CAE7209010.1"/>
    </source>
</evidence>
<comment type="caution">
    <text evidence="3">The sequence shown here is derived from an EMBL/GenBank/DDBJ whole genome shotgun (WGS) entry which is preliminary data.</text>
</comment>
<evidence type="ECO:0000313" key="4">
    <source>
        <dbReference type="Proteomes" id="UP000601435"/>
    </source>
</evidence>
<accession>A0A812JLR8</accession>
<proteinExistence type="predicted"/>
<reference evidence="3" key="1">
    <citation type="submission" date="2021-02" db="EMBL/GenBank/DDBJ databases">
        <authorList>
            <person name="Dougan E. K."/>
            <person name="Rhodes N."/>
            <person name="Thang M."/>
            <person name="Chan C."/>
        </authorList>
    </citation>
    <scope>NUCLEOTIDE SEQUENCE</scope>
</reference>
<evidence type="ECO:0000256" key="1">
    <source>
        <dbReference type="SAM" id="MobiDB-lite"/>
    </source>
</evidence>
<dbReference type="GO" id="GO:0009982">
    <property type="term" value="F:pseudouridine synthase activity"/>
    <property type="evidence" value="ECO:0007669"/>
    <property type="project" value="InterPro"/>
</dbReference>
<keyword evidence="4" id="KW-1185">Reference proteome</keyword>
<dbReference type="Proteomes" id="UP000601435">
    <property type="component" value="Unassembled WGS sequence"/>
</dbReference>
<dbReference type="InterPro" id="IPR006145">
    <property type="entry name" value="PsdUridine_synth_RsuA/RluA"/>
</dbReference>
<organism evidence="3 4">
    <name type="scientific">Symbiodinium necroappetens</name>
    <dbReference type="NCBI Taxonomy" id="1628268"/>
    <lineage>
        <taxon>Eukaryota</taxon>
        <taxon>Sar</taxon>
        <taxon>Alveolata</taxon>
        <taxon>Dinophyceae</taxon>
        <taxon>Suessiales</taxon>
        <taxon>Symbiodiniaceae</taxon>
        <taxon>Symbiodinium</taxon>
    </lineage>
</organism>
<protein>
    <submittedName>
        <fullName evidence="3">RluD protein</fullName>
    </submittedName>
</protein>
<dbReference type="SUPFAM" id="SSF55120">
    <property type="entry name" value="Pseudouridine synthase"/>
    <property type="match status" value="1"/>
</dbReference>
<dbReference type="Pfam" id="PF00849">
    <property type="entry name" value="PseudoU_synth_2"/>
    <property type="match status" value="1"/>
</dbReference>
<dbReference type="GO" id="GO:0003723">
    <property type="term" value="F:RNA binding"/>
    <property type="evidence" value="ECO:0007669"/>
    <property type="project" value="InterPro"/>
</dbReference>